<dbReference type="InterPro" id="IPR011330">
    <property type="entry name" value="Glyco_hydro/deAcase_b/a-brl"/>
</dbReference>
<keyword evidence="8" id="KW-0170">Cobalt</keyword>
<dbReference type="GO" id="GO:0004099">
    <property type="term" value="F:chitin deacetylase activity"/>
    <property type="evidence" value="ECO:0007669"/>
    <property type="project" value="UniProtKB-EC"/>
</dbReference>
<feature type="compositionally biased region" description="Polar residues" evidence="14">
    <location>
        <begin position="108"/>
        <end position="120"/>
    </location>
</feature>
<reference evidence="17 18" key="1">
    <citation type="journal article" date="2019" name="Fungal Biol. Biotechnol.">
        <title>Draft genome sequence of fastidious pathogen Ceratobasidium theobromae, which causes vascular-streak dieback in Theobroma cacao.</title>
        <authorList>
            <person name="Ali S.S."/>
            <person name="Asman A."/>
            <person name="Shao J."/>
            <person name="Firmansyah A.P."/>
            <person name="Susilo A.W."/>
            <person name="Rosmana A."/>
            <person name="McMahon P."/>
            <person name="Junaid M."/>
            <person name="Guest D."/>
            <person name="Kheng T.Y."/>
            <person name="Meinhardt L.W."/>
            <person name="Bailey B.A."/>
        </authorList>
    </citation>
    <scope>NUCLEOTIDE SEQUENCE [LARGE SCALE GENOMIC DNA]</scope>
    <source>
        <strain evidence="17 18">CT2</strain>
    </source>
</reference>
<proteinExistence type="predicted"/>
<evidence type="ECO:0000313" key="18">
    <source>
        <dbReference type="Proteomes" id="UP000383932"/>
    </source>
</evidence>
<dbReference type="GO" id="GO:0005886">
    <property type="term" value="C:plasma membrane"/>
    <property type="evidence" value="ECO:0007669"/>
    <property type="project" value="UniProtKB-SubCell"/>
</dbReference>
<evidence type="ECO:0000256" key="15">
    <source>
        <dbReference type="SAM" id="SignalP"/>
    </source>
</evidence>
<evidence type="ECO:0000256" key="4">
    <source>
        <dbReference type="ARBA" id="ARBA00022622"/>
    </source>
</evidence>
<dbReference type="InterPro" id="IPR002509">
    <property type="entry name" value="NODB_dom"/>
</dbReference>
<evidence type="ECO:0000256" key="1">
    <source>
        <dbReference type="ARBA" id="ARBA00001941"/>
    </source>
</evidence>
<evidence type="ECO:0000256" key="6">
    <source>
        <dbReference type="ARBA" id="ARBA00023136"/>
    </source>
</evidence>
<dbReference type="EMBL" id="SSOP01000018">
    <property type="protein sequence ID" value="KAB5594586.1"/>
    <property type="molecule type" value="Genomic_DNA"/>
</dbReference>
<accession>A0A5N5QTU0</accession>
<dbReference type="GO" id="GO:0009272">
    <property type="term" value="P:fungal-type cell wall biogenesis"/>
    <property type="evidence" value="ECO:0007669"/>
    <property type="project" value="UniProtKB-ARBA"/>
</dbReference>
<protein>
    <recommendedName>
        <fullName evidence="12">chitin deacetylase</fullName>
        <ecNumber evidence="12">3.5.1.41</ecNumber>
    </recommendedName>
</protein>
<sequence>MLGLIIALLAAPAVLAHPIEHAHVEARSLGARWWHEPGHPVHGLFARQSNSSAPAVGSPAWAKQYPAGKLTTAGIPQAWLDALDKAVSDGRIPSNVPVATQAGGGAPTYQNSSGTMNPGKQPICSSSAQCRGDGQIYDVPDGIVALSFDDGPLPACQNVLGNPDLFLEAFETNGDDIAVHTWTHPYMTTLSNEMVLAELGWTMKIIHDSSGGRVPRFWRPPYGDSDNRVRAIARQEVLGLTTVIWNDDTNDWAITAGTQTVAGATKILQKAYSGPKSPGLCILEHELSDQSVSVFINTFPLIAQNGWTAKSIPDAVGTSWYLNAEDDTSDVTPLDIAQPAPSVGATTGGNSSGNNGTTTSGGSSGGSSNSTAATTSAAPSTITHASSASPVVAWSSWLGLAAMLPMTLTLF</sequence>
<dbReference type="EC" id="3.5.1.41" evidence="12"/>
<keyword evidence="7" id="KW-0119">Carbohydrate metabolism</keyword>
<keyword evidence="4" id="KW-0325">Glycoprotein</keyword>
<keyword evidence="5" id="KW-0146">Chitin degradation</keyword>
<comment type="cofactor">
    <cofactor evidence="1">
        <name>Co(2+)</name>
        <dbReference type="ChEBI" id="CHEBI:48828"/>
    </cofactor>
</comment>
<comment type="catalytic activity">
    <reaction evidence="13">
        <text>[(1-&gt;4)-N-acetyl-beta-D-glucosaminyl](n) + n H2O = chitosan + n acetate</text>
        <dbReference type="Rhea" id="RHEA:10464"/>
        <dbReference type="Rhea" id="RHEA-COMP:9593"/>
        <dbReference type="Rhea" id="RHEA-COMP:9597"/>
        <dbReference type="ChEBI" id="CHEBI:15377"/>
        <dbReference type="ChEBI" id="CHEBI:17029"/>
        <dbReference type="ChEBI" id="CHEBI:30089"/>
        <dbReference type="ChEBI" id="CHEBI:57704"/>
        <dbReference type="EC" id="3.5.1.41"/>
    </reaction>
    <physiologicalReaction direction="left-to-right" evidence="13">
        <dbReference type="Rhea" id="RHEA:10465"/>
    </physiologicalReaction>
</comment>
<evidence type="ECO:0000259" key="16">
    <source>
        <dbReference type="PROSITE" id="PS51677"/>
    </source>
</evidence>
<dbReference type="Gene3D" id="3.20.20.370">
    <property type="entry name" value="Glycoside hydrolase/deacetylase"/>
    <property type="match status" value="1"/>
</dbReference>
<keyword evidence="4" id="KW-0336">GPI-anchor</keyword>
<comment type="subcellular location">
    <subcellularLocation>
        <location evidence="2">Cell membrane</location>
        <topology evidence="2">Lipid-anchor</topology>
        <topology evidence="2">GPI-anchor</topology>
    </subcellularLocation>
</comment>
<keyword evidence="18" id="KW-1185">Reference proteome</keyword>
<evidence type="ECO:0000256" key="9">
    <source>
        <dbReference type="ARBA" id="ARBA00023288"/>
    </source>
</evidence>
<dbReference type="Proteomes" id="UP000383932">
    <property type="component" value="Unassembled WGS sequence"/>
</dbReference>
<feature type="region of interest" description="Disordered" evidence="14">
    <location>
        <begin position="331"/>
        <end position="375"/>
    </location>
</feature>
<name>A0A5N5QTU0_9AGAM</name>
<feature type="region of interest" description="Disordered" evidence="14">
    <location>
        <begin position="98"/>
        <end position="120"/>
    </location>
</feature>
<feature type="signal peptide" evidence="15">
    <location>
        <begin position="1"/>
        <end position="16"/>
    </location>
</feature>
<keyword evidence="3" id="KW-1003">Cell membrane</keyword>
<evidence type="ECO:0000256" key="14">
    <source>
        <dbReference type="SAM" id="MobiDB-lite"/>
    </source>
</evidence>
<dbReference type="PANTHER" id="PTHR10587">
    <property type="entry name" value="GLYCOSYL TRANSFERASE-RELATED"/>
    <property type="match status" value="1"/>
</dbReference>
<dbReference type="GO" id="GO:0006032">
    <property type="term" value="P:chitin catabolic process"/>
    <property type="evidence" value="ECO:0007669"/>
    <property type="project" value="UniProtKB-KW"/>
</dbReference>
<keyword evidence="15" id="KW-0732">Signal</keyword>
<dbReference type="Pfam" id="PF01522">
    <property type="entry name" value="Polysacc_deac_1"/>
    <property type="match status" value="1"/>
</dbReference>
<dbReference type="GO" id="GO:0071555">
    <property type="term" value="P:cell wall organization"/>
    <property type="evidence" value="ECO:0007669"/>
    <property type="project" value="UniProtKB-KW"/>
</dbReference>
<evidence type="ECO:0000313" key="17">
    <source>
        <dbReference type="EMBL" id="KAB5594586.1"/>
    </source>
</evidence>
<keyword evidence="10" id="KW-0961">Cell wall biogenesis/degradation</keyword>
<dbReference type="PROSITE" id="PS51677">
    <property type="entry name" value="NODB"/>
    <property type="match status" value="1"/>
</dbReference>
<gene>
    <name evidence="17" type="ORF">CTheo_1908</name>
</gene>
<evidence type="ECO:0000256" key="10">
    <source>
        <dbReference type="ARBA" id="ARBA00023316"/>
    </source>
</evidence>
<feature type="compositionally biased region" description="Low complexity" evidence="14">
    <location>
        <begin position="352"/>
        <end position="375"/>
    </location>
</feature>
<evidence type="ECO:0000256" key="7">
    <source>
        <dbReference type="ARBA" id="ARBA00023277"/>
    </source>
</evidence>
<dbReference type="GO" id="GO:0098552">
    <property type="term" value="C:side of membrane"/>
    <property type="evidence" value="ECO:0007669"/>
    <property type="project" value="UniProtKB-KW"/>
</dbReference>
<keyword evidence="6" id="KW-0472">Membrane</keyword>
<evidence type="ECO:0000256" key="3">
    <source>
        <dbReference type="ARBA" id="ARBA00022475"/>
    </source>
</evidence>
<evidence type="ECO:0000256" key="12">
    <source>
        <dbReference type="ARBA" id="ARBA00024056"/>
    </source>
</evidence>
<dbReference type="SUPFAM" id="SSF88713">
    <property type="entry name" value="Glycoside hydrolase/deacetylase"/>
    <property type="match status" value="1"/>
</dbReference>
<keyword evidence="11" id="KW-0624">Polysaccharide degradation</keyword>
<dbReference type="AlphaFoldDB" id="A0A5N5QTU0"/>
<organism evidence="17 18">
    <name type="scientific">Ceratobasidium theobromae</name>
    <dbReference type="NCBI Taxonomy" id="1582974"/>
    <lineage>
        <taxon>Eukaryota</taxon>
        <taxon>Fungi</taxon>
        <taxon>Dikarya</taxon>
        <taxon>Basidiomycota</taxon>
        <taxon>Agaricomycotina</taxon>
        <taxon>Agaricomycetes</taxon>
        <taxon>Cantharellales</taxon>
        <taxon>Ceratobasidiaceae</taxon>
        <taxon>Ceratobasidium</taxon>
    </lineage>
</organism>
<dbReference type="OrthoDB" id="407355at2759"/>
<evidence type="ECO:0000256" key="8">
    <source>
        <dbReference type="ARBA" id="ARBA00023285"/>
    </source>
</evidence>
<dbReference type="GO" id="GO:0000272">
    <property type="term" value="P:polysaccharide catabolic process"/>
    <property type="evidence" value="ECO:0007669"/>
    <property type="project" value="UniProtKB-KW"/>
</dbReference>
<comment type="caution">
    <text evidence="17">The sequence shown here is derived from an EMBL/GenBank/DDBJ whole genome shotgun (WGS) entry which is preliminary data.</text>
</comment>
<evidence type="ECO:0000256" key="2">
    <source>
        <dbReference type="ARBA" id="ARBA00004609"/>
    </source>
</evidence>
<evidence type="ECO:0000256" key="11">
    <source>
        <dbReference type="ARBA" id="ARBA00023326"/>
    </source>
</evidence>
<evidence type="ECO:0000256" key="5">
    <source>
        <dbReference type="ARBA" id="ARBA00023024"/>
    </source>
</evidence>
<evidence type="ECO:0000256" key="13">
    <source>
        <dbReference type="ARBA" id="ARBA00048494"/>
    </source>
</evidence>
<feature type="chain" id="PRO_5024465747" description="chitin deacetylase" evidence="15">
    <location>
        <begin position="17"/>
        <end position="411"/>
    </location>
</feature>
<dbReference type="PANTHER" id="PTHR10587:SF135">
    <property type="entry name" value="CHITIN DEACETYLASE 3"/>
    <property type="match status" value="1"/>
</dbReference>
<feature type="domain" description="NodB homology" evidence="16">
    <location>
        <begin position="77"/>
        <end position="310"/>
    </location>
</feature>
<keyword evidence="9" id="KW-0449">Lipoprotein</keyword>
<dbReference type="InterPro" id="IPR050248">
    <property type="entry name" value="Polysacc_deacetylase_ArnD"/>
</dbReference>